<dbReference type="GO" id="GO:0016740">
    <property type="term" value="F:transferase activity"/>
    <property type="evidence" value="ECO:0007669"/>
    <property type="project" value="UniProtKB-KW"/>
</dbReference>
<comment type="caution">
    <text evidence="1">The sequence shown here is derived from an EMBL/GenBank/DDBJ whole genome shotgun (WGS) entry which is preliminary data.</text>
</comment>
<protein>
    <submittedName>
        <fullName evidence="1">Nucleotidyltransferase family protein</fullName>
    </submittedName>
</protein>
<sequence length="312" mass="34433">MFLNRKLMRCLMLDAVGARLVADFRQHGIDSILLKGRSIVDRLYDGKAVNRSYRDVDLLVDPRRHADAEAILTDVGFVDLMAGARRNERAPHASTWRRTSDQATVDLHITLAGCGVPPVRVWSLLREHTRRSTIGTTEVAVLDDVALACHLALHAARTGVKDPKPPSDLRRGLEILGDDTMRAAATVAAQLGAMPAFVAGLRMVPESSKLADELGGGVYVPVELAVRALTEVRGTGTLNALHAARPWRRPLLVVQRVFPSKVVLRRSMPLAARGTFWLVACYLLRPVWMATQLSSAIRAWRRAARAWAVRPR</sequence>
<dbReference type="InterPro" id="IPR039498">
    <property type="entry name" value="NTP_transf_5"/>
</dbReference>
<reference evidence="1 2" key="1">
    <citation type="submission" date="2020-02" db="EMBL/GenBank/DDBJ databases">
        <title>Draft Genome Sequence of Verrucosispora sp. Strain CWR15, Isolated from Gulf of Mexico Sponge.</title>
        <authorList>
            <person name="Kennedy S.J."/>
            <person name="Cella E."/>
            <person name="Azarian T."/>
            <person name="Baker B.J."/>
            <person name="Shaw L.N."/>
        </authorList>
    </citation>
    <scope>NUCLEOTIDE SEQUENCE [LARGE SCALE GENOMIC DNA]</scope>
    <source>
        <strain evidence="1 2">CWR15</strain>
    </source>
</reference>
<dbReference type="RefSeq" id="WP_164445453.1">
    <property type="nucleotide sequence ID" value="NZ_SAIY01000001.1"/>
</dbReference>
<dbReference type="Proteomes" id="UP000478148">
    <property type="component" value="Unassembled WGS sequence"/>
</dbReference>
<keyword evidence="1" id="KW-0808">Transferase</keyword>
<dbReference type="EMBL" id="SAIY01000001">
    <property type="protein sequence ID" value="NGM11566.1"/>
    <property type="molecule type" value="Genomic_DNA"/>
</dbReference>
<dbReference type="Pfam" id="PF14907">
    <property type="entry name" value="NTP_transf_5"/>
    <property type="match status" value="1"/>
</dbReference>
<organism evidence="1 2">
    <name type="scientific">Verrucosispora sioxanthis</name>
    <dbReference type="NCBI Taxonomy" id="2499994"/>
    <lineage>
        <taxon>Bacteria</taxon>
        <taxon>Bacillati</taxon>
        <taxon>Actinomycetota</taxon>
        <taxon>Actinomycetes</taxon>
        <taxon>Micromonosporales</taxon>
        <taxon>Micromonosporaceae</taxon>
        <taxon>Micromonospora</taxon>
    </lineage>
</organism>
<keyword evidence="2" id="KW-1185">Reference proteome</keyword>
<evidence type="ECO:0000313" key="1">
    <source>
        <dbReference type="EMBL" id="NGM11566.1"/>
    </source>
</evidence>
<accession>A0A6M1KS95</accession>
<gene>
    <name evidence="1" type="ORF">ENC19_02135</name>
</gene>
<dbReference type="AlphaFoldDB" id="A0A6M1KS95"/>
<proteinExistence type="predicted"/>
<evidence type="ECO:0000313" key="2">
    <source>
        <dbReference type="Proteomes" id="UP000478148"/>
    </source>
</evidence>
<name>A0A6M1KS95_9ACTN</name>